<dbReference type="Pfam" id="PF15566">
    <property type="entry name" value="Imm32"/>
    <property type="match status" value="1"/>
</dbReference>
<reference evidence="1 2" key="1">
    <citation type="submission" date="2020-08" db="EMBL/GenBank/DDBJ databases">
        <title>Functional genomics of gut bacteria from endangered species of beetles.</title>
        <authorList>
            <person name="Carlos-Shanley C."/>
        </authorList>
    </citation>
    <scope>NUCLEOTIDE SEQUENCE [LARGE SCALE GENOMIC DNA]</scope>
    <source>
        <strain evidence="1 2">S00198</strain>
    </source>
</reference>
<sequence length="82" mass="9064">MKIYGYADAGLPIEQVVPEELAEITVCADPSELRQMAAFLESCAIEMERMGSTYSHVHLADRIKQFESSPHFVVAGSESDET</sequence>
<organism evidence="1 2">
    <name type="scientific">Acidovorax soli</name>
    <dbReference type="NCBI Taxonomy" id="592050"/>
    <lineage>
        <taxon>Bacteria</taxon>
        <taxon>Pseudomonadati</taxon>
        <taxon>Pseudomonadota</taxon>
        <taxon>Betaproteobacteria</taxon>
        <taxon>Burkholderiales</taxon>
        <taxon>Comamonadaceae</taxon>
        <taxon>Acidovorax</taxon>
    </lineage>
</organism>
<comment type="caution">
    <text evidence="1">The sequence shown here is derived from an EMBL/GenBank/DDBJ whole genome shotgun (WGS) entry which is preliminary data.</text>
</comment>
<dbReference type="Proteomes" id="UP000575083">
    <property type="component" value="Unassembled WGS sequence"/>
</dbReference>
<dbReference type="InterPro" id="IPR029083">
    <property type="entry name" value="Imm32"/>
</dbReference>
<keyword evidence="2" id="KW-1185">Reference proteome</keyword>
<dbReference type="EMBL" id="JACHLK010000004">
    <property type="protein sequence ID" value="MBB6560075.1"/>
    <property type="molecule type" value="Genomic_DNA"/>
</dbReference>
<gene>
    <name evidence="1" type="ORF">HNP48_002747</name>
</gene>
<dbReference type="AlphaFoldDB" id="A0A7X0PDT9"/>
<accession>A0A7X0PDT9</accession>
<proteinExistence type="predicted"/>
<dbReference type="RefSeq" id="WP_184857688.1">
    <property type="nucleotide sequence ID" value="NZ_JACHLK010000004.1"/>
</dbReference>
<name>A0A7X0PDT9_9BURK</name>
<evidence type="ECO:0000313" key="1">
    <source>
        <dbReference type="EMBL" id="MBB6560075.1"/>
    </source>
</evidence>
<protein>
    <submittedName>
        <fullName evidence="1">Uncharacterized protein</fullName>
    </submittedName>
</protein>
<evidence type="ECO:0000313" key="2">
    <source>
        <dbReference type="Proteomes" id="UP000575083"/>
    </source>
</evidence>